<organism evidence="2 3">
    <name type="scientific">Perkinsus olseni</name>
    <name type="common">Perkinsus atlanticus</name>
    <dbReference type="NCBI Taxonomy" id="32597"/>
    <lineage>
        <taxon>Eukaryota</taxon>
        <taxon>Sar</taxon>
        <taxon>Alveolata</taxon>
        <taxon>Perkinsozoa</taxon>
        <taxon>Perkinsea</taxon>
        <taxon>Perkinsida</taxon>
        <taxon>Perkinsidae</taxon>
        <taxon>Perkinsus</taxon>
    </lineage>
</organism>
<feature type="non-terminal residue" evidence="2">
    <location>
        <position position="1"/>
    </location>
</feature>
<reference evidence="2 3" key="1">
    <citation type="submission" date="2020-04" db="EMBL/GenBank/DDBJ databases">
        <title>Perkinsus olseni comparative genomics.</title>
        <authorList>
            <person name="Bogema D.R."/>
        </authorList>
    </citation>
    <scope>NUCLEOTIDE SEQUENCE [LARGE SCALE GENOMIC DNA]</scope>
    <source>
        <strain evidence="2 3">ATCC PRA-207</strain>
    </source>
</reference>
<sequence length="517" mass="55777">VFPSMAGCGQCLAGFRVRPVQLVPEVLVFAGKVFPSMAGCGQCLAGFRVRPVQLVPEVLIFAWKFDPILKGLPDAEVAIPEPGGKLTYYLLRNGFLTDFKRCKSSLLEELSAHQVVHLVERPQHPVQDGVLKLDHSRAASKKLTISHAAGYICCLIDGHNIIHNIVVTGTTSYRELAGCFQELKPRINLGDAPLTVFTDNACYGNPSQTLRATIEANCGIPNDRIRTKLECLHSLMRLTRSCNLQPSRYCAFARSLGQAMYVSSKGDLELMRSKAAKKTSEERGAKGIKVSKSVLRRSVRRIVPDGVTLNKRLERVVKCYVALDAESIECHGDKFSKDGNDADVDAGSHAITLLTPSFWLNYKAPQRHILHSCNAQTGAAVTADGLEALQHLQDSLAEDAFNGPPPVAAMVPREGTVPDSGPPPITMADLVHAELIRQGAIPEDSLSPSGNSPMRRTVHHPPPQEAEAAVGQNSLPPEAAVAAAMAAVGADAALAEDGEEADHQRRVNMICPCCNCP</sequence>
<dbReference type="EMBL" id="JABANO010014840">
    <property type="protein sequence ID" value="KAF4737900.1"/>
    <property type="molecule type" value="Genomic_DNA"/>
</dbReference>
<feature type="region of interest" description="Disordered" evidence="1">
    <location>
        <begin position="442"/>
        <end position="471"/>
    </location>
</feature>
<proteinExistence type="predicted"/>
<accession>A0A7J6T0H9</accession>
<gene>
    <name evidence="2" type="ORF">FOZ63_027411</name>
</gene>
<evidence type="ECO:0000313" key="2">
    <source>
        <dbReference type="EMBL" id="KAF4737900.1"/>
    </source>
</evidence>
<protein>
    <submittedName>
        <fullName evidence="2">Uncharacterized protein</fullName>
    </submittedName>
</protein>
<keyword evidence="3" id="KW-1185">Reference proteome</keyword>
<comment type="caution">
    <text evidence="2">The sequence shown here is derived from an EMBL/GenBank/DDBJ whole genome shotgun (WGS) entry which is preliminary data.</text>
</comment>
<evidence type="ECO:0000256" key="1">
    <source>
        <dbReference type="SAM" id="MobiDB-lite"/>
    </source>
</evidence>
<name>A0A7J6T0H9_PEROL</name>
<dbReference type="Proteomes" id="UP000553632">
    <property type="component" value="Unassembled WGS sequence"/>
</dbReference>
<evidence type="ECO:0000313" key="3">
    <source>
        <dbReference type="Proteomes" id="UP000553632"/>
    </source>
</evidence>
<dbReference type="AlphaFoldDB" id="A0A7J6T0H9"/>